<sequence length="176" mass="20308">MENSIQITLTSMKEEQNSKLDALQENIVTLRDQLDGMINSNALLQKAFENATVTNNQIKQSYNTAIQEVSAAHTKISLLEDRIEELERRQRSTMIEIRNVPLEEKENVDEIVSRVHKALDLTVAAENIRQAYKKKSGNNNMIIVEYQTIKTRFNVLKALKKFNKNNKQEKFNSKTL</sequence>
<evidence type="ECO:0000256" key="1">
    <source>
        <dbReference type="SAM" id="Coils"/>
    </source>
</evidence>
<organism evidence="2 3">
    <name type="scientific">Mythimna separata</name>
    <name type="common">Oriental armyworm</name>
    <name type="synonym">Pseudaletia separata</name>
    <dbReference type="NCBI Taxonomy" id="271217"/>
    <lineage>
        <taxon>Eukaryota</taxon>
        <taxon>Metazoa</taxon>
        <taxon>Ecdysozoa</taxon>
        <taxon>Arthropoda</taxon>
        <taxon>Hexapoda</taxon>
        <taxon>Insecta</taxon>
        <taxon>Pterygota</taxon>
        <taxon>Neoptera</taxon>
        <taxon>Endopterygota</taxon>
        <taxon>Lepidoptera</taxon>
        <taxon>Glossata</taxon>
        <taxon>Ditrysia</taxon>
        <taxon>Noctuoidea</taxon>
        <taxon>Noctuidae</taxon>
        <taxon>Noctuinae</taxon>
        <taxon>Hadenini</taxon>
        <taxon>Mythimna</taxon>
    </lineage>
</organism>
<protein>
    <submittedName>
        <fullName evidence="2">Uncharacterized protein</fullName>
    </submittedName>
</protein>
<dbReference type="EMBL" id="JARGEI010000004">
    <property type="protein sequence ID" value="KAJ8732468.1"/>
    <property type="molecule type" value="Genomic_DNA"/>
</dbReference>
<gene>
    <name evidence="2" type="ORF">PYW07_015067</name>
</gene>
<dbReference type="AlphaFoldDB" id="A0AAD8DY92"/>
<keyword evidence="1" id="KW-0175">Coiled coil</keyword>
<accession>A0AAD8DY92</accession>
<dbReference type="Proteomes" id="UP001231518">
    <property type="component" value="Chromosome 6"/>
</dbReference>
<proteinExistence type="predicted"/>
<name>A0AAD8DY92_MYTSE</name>
<feature type="coiled-coil region" evidence="1">
    <location>
        <begin position="69"/>
        <end position="96"/>
    </location>
</feature>
<comment type="caution">
    <text evidence="2">The sequence shown here is derived from an EMBL/GenBank/DDBJ whole genome shotgun (WGS) entry which is preliminary data.</text>
</comment>
<reference evidence="2" key="1">
    <citation type="submission" date="2023-03" db="EMBL/GenBank/DDBJ databases">
        <title>Chromosome-level genomes of two armyworms, Mythimna separata and Mythimna loreyi, provide insights into the biosynthesis and reception of sex pheromones.</title>
        <authorList>
            <person name="Zhao H."/>
        </authorList>
    </citation>
    <scope>NUCLEOTIDE SEQUENCE</scope>
    <source>
        <strain evidence="2">BeijingLab</strain>
        <tissue evidence="2">Pupa</tissue>
    </source>
</reference>
<feature type="coiled-coil region" evidence="1">
    <location>
        <begin position="13"/>
        <end position="40"/>
    </location>
</feature>
<evidence type="ECO:0000313" key="2">
    <source>
        <dbReference type="EMBL" id="KAJ8732468.1"/>
    </source>
</evidence>
<evidence type="ECO:0000313" key="3">
    <source>
        <dbReference type="Proteomes" id="UP001231518"/>
    </source>
</evidence>
<keyword evidence="3" id="KW-1185">Reference proteome</keyword>